<reference evidence="2" key="1">
    <citation type="submission" date="2009-12" db="EMBL/GenBank/DDBJ databases">
        <title>Sequence of Clostridiales genomosp. BVAB3 str. UPII9-5.</title>
        <authorList>
            <person name="Madupu R."/>
            <person name="Durkin A.S."/>
            <person name="Torralba M."/>
            <person name="Methe B."/>
            <person name="Sutton G.G."/>
            <person name="Strausberg R.L."/>
            <person name="Nelson K.E."/>
        </authorList>
    </citation>
    <scope>NUCLEOTIDE SEQUENCE [LARGE SCALE GENOMIC DNA]</scope>
    <source>
        <strain evidence="2">W1219</strain>
    </source>
</reference>
<organism evidence="1 2">
    <name type="scientific">Bulleidia extructa W1219</name>
    <dbReference type="NCBI Taxonomy" id="679192"/>
    <lineage>
        <taxon>Bacteria</taxon>
        <taxon>Bacillati</taxon>
        <taxon>Bacillota</taxon>
        <taxon>Erysipelotrichia</taxon>
        <taxon>Erysipelotrichales</taxon>
        <taxon>Erysipelotrichaceae</taxon>
        <taxon>Bulleidia</taxon>
    </lineage>
</organism>
<comment type="caution">
    <text evidence="1">The sequence shown here is derived from an EMBL/GenBank/DDBJ whole genome shotgun (WGS) entry which is preliminary data.</text>
</comment>
<dbReference type="EMBL" id="ADFR01000003">
    <property type="protein sequence ID" value="EFC05949.1"/>
    <property type="molecule type" value="Genomic_DNA"/>
</dbReference>
<keyword evidence="2" id="KW-1185">Reference proteome</keyword>
<dbReference type="Proteomes" id="UP000005017">
    <property type="component" value="Unassembled WGS sequence"/>
</dbReference>
<sequence length="44" mass="5011">MERVPLSYACYSTYPLISTTTEIHFLPKIAKKNASIYITATFIL</sequence>
<dbReference type="AlphaFoldDB" id="D2MNC7"/>
<evidence type="ECO:0000313" key="2">
    <source>
        <dbReference type="Proteomes" id="UP000005017"/>
    </source>
</evidence>
<proteinExistence type="predicted"/>
<name>D2MNC7_9FIRM</name>
<evidence type="ECO:0000313" key="1">
    <source>
        <dbReference type="EMBL" id="EFC05949.1"/>
    </source>
</evidence>
<protein>
    <submittedName>
        <fullName evidence="1">Uncharacterized protein</fullName>
    </submittedName>
</protein>
<gene>
    <name evidence="1" type="ORF">HMPREF9013_0151</name>
</gene>
<accession>D2MNC7</accession>